<dbReference type="InterPro" id="IPR011251">
    <property type="entry name" value="Luciferase-like_dom"/>
</dbReference>
<dbReference type="CDD" id="cd01097">
    <property type="entry name" value="Tetrahydromethanopterin_reductase"/>
    <property type="match status" value="1"/>
</dbReference>
<sequence>MTFPVGINVGQFFSGPPPRWGERVRRIEDLGFDGIWFAEAYGSDVFTPLAWCAARTTRVRLGTAVAQIPARTPAATAMAAATLDHLSGGRVVLGLGASGPQVSEGWHGVAFPRPLARTREYVGVVQQVLARERPLTYDGEFQQLPSPGGTGLGKPLRSSLHPLRPSLPIQLGAEGPRNVALAAEIADGWHAMFFSPHDDERYRQALAAGFARRPGGRPENFEVVATVPVVVDGDVERAADRVRPDLARYLGGMGARGANFHHDVFARRGHAELAARVQDLYLRGEKRAAASAIPTAVVEDVALIGPARKIREDLGRWESTVIDSIAVQGLPDDLDAVAQALLA</sequence>
<name>A0A1I5NBB2_9PSEU</name>
<dbReference type="OrthoDB" id="3457164at2"/>
<proteinExistence type="predicted"/>
<dbReference type="RefSeq" id="WP_067591320.1">
    <property type="nucleotide sequence ID" value="NZ_FOWC01000004.1"/>
</dbReference>
<organism evidence="4 5">
    <name type="scientific">Amycolatopsis rubida</name>
    <dbReference type="NCBI Taxonomy" id="112413"/>
    <lineage>
        <taxon>Bacteria</taxon>
        <taxon>Bacillati</taxon>
        <taxon>Actinomycetota</taxon>
        <taxon>Actinomycetes</taxon>
        <taxon>Pseudonocardiales</taxon>
        <taxon>Pseudonocardiaceae</taxon>
        <taxon>Amycolatopsis</taxon>
    </lineage>
</organism>
<feature type="domain" description="Luciferase-like" evidence="2">
    <location>
        <begin position="19"/>
        <end position="323"/>
    </location>
</feature>
<dbReference type="PANTHER" id="PTHR43244">
    <property type="match status" value="1"/>
</dbReference>
<dbReference type="EMBL" id="FOWC01000004">
    <property type="protein sequence ID" value="SFP19118.1"/>
    <property type="molecule type" value="Genomic_DNA"/>
</dbReference>
<evidence type="ECO:0000313" key="3">
    <source>
        <dbReference type="EMBL" id="NEC57865.1"/>
    </source>
</evidence>
<dbReference type="Pfam" id="PF00296">
    <property type="entry name" value="Bac_luciferase"/>
    <property type="match status" value="1"/>
</dbReference>
<dbReference type="NCBIfam" id="TIGR03559">
    <property type="entry name" value="F420_Rv3520c"/>
    <property type="match status" value="1"/>
</dbReference>
<dbReference type="InterPro" id="IPR050564">
    <property type="entry name" value="F420-G6PD/mer"/>
</dbReference>
<dbReference type="Proteomes" id="UP000199137">
    <property type="component" value="Unassembled WGS sequence"/>
</dbReference>
<evidence type="ECO:0000313" key="5">
    <source>
        <dbReference type="Proteomes" id="UP000199137"/>
    </source>
</evidence>
<accession>A0A1I5NBB2</accession>
<evidence type="ECO:0000313" key="4">
    <source>
        <dbReference type="EMBL" id="SFP19118.1"/>
    </source>
</evidence>
<dbReference type="AlphaFoldDB" id="A0A1I5NBB2"/>
<protein>
    <submittedName>
        <fullName evidence="3">LLM class F420-dependent oxidoreductase</fullName>
    </submittedName>
    <submittedName>
        <fullName evidence="4">Probable F420-dependent oxidoreductase, Rv3520c family</fullName>
    </submittedName>
</protein>
<dbReference type="InterPro" id="IPR036661">
    <property type="entry name" value="Luciferase-like_sf"/>
</dbReference>
<keyword evidence="1" id="KW-0560">Oxidoreductase</keyword>
<dbReference type="Proteomes" id="UP000470404">
    <property type="component" value="Unassembled WGS sequence"/>
</dbReference>
<dbReference type="PANTHER" id="PTHR43244:SF1">
    <property type="entry name" value="5,10-METHYLENETETRAHYDROMETHANOPTERIN REDUCTASE"/>
    <property type="match status" value="1"/>
</dbReference>
<gene>
    <name evidence="3" type="ORF">G3I59_20255</name>
    <name evidence="4" type="ORF">SAMN05421854_104328</name>
</gene>
<dbReference type="EMBL" id="JAAGNC010000094">
    <property type="protein sequence ID" value="NEC57865.1"/>
    <property type="molecule type" value="Genomic_DNA"/>
</dbReference>
<dbReference type="Gene3D" id="3.20.20.30">
    <property type="entry name" value="Luciferase-like domain"/>
    <property type="match status" value="1"/>
</dbReference>
<evidence type="ECO:0000313" key="6">
    <source>
        <dbReference type="Proteomes" id="UP000470404"/>
    </source>
</evidence>
<dbReference type="SUPFAM" id="SSF51679">
    <property type="entry name" value="Bacterial luciferase-like"/>
    <property type="match status" value="1"/>
</dbReference>
<keyword evidence="6" id="KW-1185">Reference proteome</keyword>
<dbReference type="STRING" id="112413.SAMN05421854_104328"/>
<evidence type="ECO:0000259" key="2">
    <source>
        <dbReference type="Pfam" id="PF00296"/>
    </source>
</evidence>
<dbReference type="GO" id="GO:0016705">
    <property type="term" value="F:oxidoreductase activity, acting on paired donors, with incorporation or reduction of molecular oxygen"/>
    <property type="evidence" value="ECO:0007669"/>
    <property type="project" value="InterPro"/>
</dbReference>
<reference evidence="3 6" key="2">
    <citation type="submission" date="2020-01" db="EMBL/GenBank/DDBJ databases">
        <title>Insect and environment-associated Actinomycetes.</title>
        <authorList>
            <person name="Currrie C."/>
            <person name="Chevrette M."/>
            <person name="Carlson C."/>
            <person name="Stubbendieck R."/>
            <person name="Wendt-Pienkowski E."/>
        </authorList>
    </citation>
    <scope>NUCLEOTIDE SEQUENCE [LARGE SCALE GENOMIC DNA]</scope>
    <source>
        <strain evidence="3 6">SID8386</strain>
    </source>
</reference>
<reference evidence="4 5" key="1">
    <citation type="submission" date="2016-10" db="EMBL/GenBank/DDBJ databases">
        <authorList>
            <person name="de Groot N.N."/>
        </authorList>
    </citation>
    <scope>NUCLEOTIDE SEQUENCE [LARGE SCALE GENOMIC DNA]</scope>
    <source>
        <strain evidence="4 5">DSM 44637</strain>
    </source>
</reference>
<evidence type="ECO:0000256" key="1">
    <source>
        <dbReference type="ARBA" id="ARBA00023002"/>
    </source>
</evidence>
<dbReference type="InterPro" id="IPR019951">
    <property type="entry name" value="F420_OxRdatse_Rv3520c_pred"/>
</dbReference>